<dbReference type="InterPro" id="IPR010239">
    <property type="entry name" value="CHP02001"/>
</dbReference>
<feature type="signal peptide" evidence="1">
    <location>
        <begin position="1"/>
        <end position="19"/>
    </location>
</feature>
<comment type="caution">
    <text evidence="2">The sequence shown here is derived from an EMBL/GenBank/DDBJ whole genome shotgun (WGS) entry which is preliminary data.</text>
</comment>
<sequence length="264" mass="28140">MHKLCLLSLTTALTAPLMAQTPAAPAPPAPPSILGFALTGSTTLGSQYIFRGLSQTDGKPTVQAELDLVHPTGFYASLAMSNISWISDQFAAGPVSAGVEVDLFGGYKWGFAKDWTLDLGAYRYLYPGDYKAVPGYTANTTEAYLGLSYSWASLKYSRVISDGNFGVAKASGSSYLDLSLAIPLGESGWTVLAHGGKTTYATSDSAVNRLFDYTDYKLGIAKEIKGYTLTLAGTNADTKDAGYKNLLGRNIGKDRVTFTITRAF</sequence>
<dbReference type="Pfam" id="PF09694">
    <property type="entry name" value="Gcw_chp"/>
    <property type="match status" value="1"/>
</dbReference>
<protein>
    <submittedName>
        <fullName evidence="2">Uncharacterized protein</fullName>
    </submittedName>
</protein>
<dbReference type="NCBIfam" id="TIGR02001">
    <property type="entry name" value="gcw_chp"/>
    <property type="match status" value="1"/>
</dbReference>
<evidence type="ECO:0000256" key="1">
    <source>
        <dbReference type="SAM" id="SignalP"/>
    </source>
</evidence>
<accession>A0A9D7SJU3</accession>
<reference evidence="2" key="1">
    <citation type="submission" date="2020-10" db="EMBL/GenBank/DDBJ databases">
        <title>Connecting structure to function with the recovery of over 1000 high-quality activated sludge metagenome-assembled genomes encoding full-length rRNA genes using long-read sequencing.</title>
        <authorList>
            <person name="Singleton C.M."/>
            <person name="Petriglieri F."/>
            <person name="Kristensen J.M."/>
            <person name="Kirkegaard R.H."/>
            <person name="Michaelsen T.Y."/>
            <person name="Andersen M.H."/>
            <person name="Karst S.M."/>
            <person name="Dueholm M.S."/>
            <person name="Nielsen P.H."/>
            <person name="Albertsen M."/>
        </authorList>
    </citation>
    <scope>NUCLEOTIDE SEQUENCE</scope>
    <source>
        <strain evidence="2">Skiv_18-Q3-R9-52_MAXAC.067</strain>
    </source>
</reference>
<gene>
    <name evidence="2" type="ORF">IPP58_14955</name>
</gene>
<dbReference type="Proteomes" id="UP000886657">
    <property type="component" value="Unassembled WGS sequence"/>
</dbReference>
<feature type="chain" id="PRO_5038452000" evidence="1">
    <location>
        <begin position="20"/>
        <end position="264"/>
    </location>
</feature>
<dbReference type="AlphaFoldDB" id="A0A9D7SJU3"/>
<evidence type="ECO:0000313" key="3">
    <source>
        <dbReference type="Proteomes" id="UP000886657"/>
    </source>
</evidence>
<name>A0A9D7SJU3_9BACT</name>
<keyword evidence="1" id="KW-0732">Signal</keyword>
<dbReference type="EMBL" id="JADKIO010000011">
    <property type="protein sequence ID" value="MBK9797757.1"/>
    <property type="molecule type" value="Genomic_DNA"/>
</dbReference>
<proteinExistence type="predicted"/>
<evidence type="ECO:0000313" key="2">
    <source>
        <dbReference type="EMBL" id="MBK9797757.1"/>
    </source>
</evidence>
<organism evidence="2 3">
    <name type="scientific">Candidatus Geothrix skivensis</name>
    <dbReference type="NCBI Taxonomy" id="2954439"/>
    <lineage>
        <taxon>Bacteria</taxon>
        <taxon>Pseudomonadati</taxon>
        <taxon>Acidobacteriota</taxon>
        <taxon>Holophagae</taxon>
        <taxon>Holophagales</taxon>
        <taxon>Holophagaceae</taxon>
        <taxon>Geothrix</taxon>
    </lineage>
</organism>